<organism evidence="2 3">
    <name type="scientific">Rhodophyticola porphyridii</name>
    <dbReference type="NCBI Taxonomy" id="1852017"/>
    <lineage>
        <taxon>Bacteria</taxon>
        <taxon>Pseudomonadati</taxon>
        <taxon>Pseudomonadota</taxon>
        <taxon>Alphaproteobacteria</taxon>
        <taxon>Rhodobacterales</taxon>
        <taxon>Roseobacteraceae</taxon>
        <taxon>Rhodophyticola</taxon>
    </lineage>
</organism>
<dbReference type="AlphaFoldDB" id="A0A3L9XVR2"/>
<dbReference type="Proteomes" id="UP000281343">
    <property type="component" value="Unassembled WGS sequence"/>
</dbReference>
<dbReference type="InterPro" id="IPR032466">
    <property type="entry name" value="Metal_Hydrolase"/>
</dbReference>
<gene>
    <name evidence="2" type="ORF">D9R08_18320</name>
</gene>
<dbReference type="Pfam" id="PF01979">
    <property type="entry name" value="Amidohydro_1"/>
    <property type="match status" value="1"/>
</dbReference>
<dbReference type="PANTHER" id="PTHR43135:SF3">
    <property type="entry name" value="ALPHA-D-RIBOSE 1-METHYLPHOSPHONATE 5-TRIPHOSPHATE DIPHOSPHATASE"/>
    <property type="match status" value="1"/>
</dbReference>
<sequence length="420" mass="44747">MNARRDPAETGVTVFHNARLWDGVSDEALENASIVVEGARIREAGADARHTGPAHRIDCGGLFLMPGLIDAHYHANTPSYDFYGTDRMHPALLAAHAARLLTGAVDRGYTTIRDAGGGDVGLAQALDAGLIDGPRFFYPGKALTQTGGHGDMRRRGEPDLCGCGEYAGVICEAVDGPHEMRKAVRQRFRQGATQIKIFLSGGVSTELAPLEMPHFTDAEILVAVEEAARRGSYVMAHCHTDAGARRCVELGVRTIEHGSLIEPETAALIAEAGAYVVPTLSAGELIAENAEALGLPKSATEKVREVNKRTLDAIEACVSAGVKLGLGCDLHGDVFLQTQGRELLLRGQVQRPVDVLRSATSINAEIVQRAGELGRIAAGALADLILVDGDPLSDLSVFVSSAKTVRLVMIDGKIRRDRRV</sequence>
<feature type="domain" description="Amidohydrolase-related" evidence="1">
    <location>
        <begin position="63"/>
        <end position="414"/>
    </location>
</feature>
<dbReference type="GO" id="GO:0016810">
    <property type="term" value="F:hydrolase activity, acting on carbon-nitrogen (but not peptide) bonds"/>
    <property type="evidence" value="ECO:0007669"/>
    <property type="project" value="InterPro"/>
</dbReference>
<dbReference type="CDD" id="cd01299">
    <property type="entry name" value="Met_dep_hydrolase_A"/>
    <property type="match status" value="1"/>
</dbReference>
<dbReference type="SUPFAM" id="SSF51556">
    <property type="entry name" value="Metallo-dependent hydrolases"/>
    <property type="match status" value="1"/>
</dbReference>
<evidence type="ECO:0000259" key="1">
    <source>
        <dbReference type="Pfam" id="PF01979"/>
    </source>
</evidence>
<dbReference type="EMBL" id="RCNT01000013">
    <property type="protein sequence ID" value="RMA40704.1"/>
    <property type="molecule type" value="Genomic_DNA"/>
</dbReference>
<dbReference type="SUPFAM" id="SSF51338">
    <property type="entry name" value="Composite domain of metallo-dependent hydrolases"/>
    <property type="match status" value="1"/>
</dbReference>
<dbReference type="InterPro" id="IPR051781">
    <property type="entry name" value="Metallo-dep_Hydrolase"/>
</dbReference>
<accession>A0A3L9XVR2</accession>
<dbReference type="InterPro" id="IPR011059">
    <property type="entry name" value="Metal-dep_hydrolase_composite"/>
</dbReference>
<evidence type="ECO:0000313" key="2">
    <source>
        <dbReference type="EMBL" id="RMA40704.1"/>
    </source>
</evidence>
<protein>
    <submittedName>
        <fullName evidence="2">Amidohydrolase family protein</fullName>
    </submittedName>
</protein>
<name>A0A3L9XVR2_9RHOB</name>
<reference evidence="2 3" key="1">
    <citation type="submission" date="2018-10" db="EMBL/GenBank/DDBJ databases">
        <authorList>
            <person name="Jung H.S."/>
            <person name="Jeon C.O."/>
        </authorList>
    </citation>
    <scope>NUCLEOTIDE SEQUENCE [LARGE SCALE GENOMIC DNA]</scope>
    <source>
        <strain evidence="2 3">MA-7-27</strain>
    </source>
</reference>
<evidence type="ECO:0000313" key="3">
    <source>
        <dbReference type="Proteomes" id="UP000281343"/>
    </source>
</evidence>
<dbReference type="PANTHER" id="PTHR43135">
    <property type="entry name" value="ALPHA-D-RIBOSE 1-METHYLPHOSPHONATE 5-TRIPHOSPHATE DIPHOSPHATASE"/>
    <property type="match status" value="1"/>
</dbReference>
<keyword evidence="2" id="KW-0378">Hydrolase</keyword>
<dbReference type="RefSeq" id="WP_121899574.1">
    <property type="nucleotide sequence ID" value="NZ_RCNT01000013.1"/>
</dbReference>
<proteinExistence type="predicted"/>
<dbReference type="OrthoDB" id="9765769at2"/>
<dbReference type="InterPro" id="IPR057744">
    <property type="entry name" value="OTAase-like"/>
</dbReference>
<dbReference type="Gene3D" id="3.20.20.140">
    <property type="entry name" value="Metal-dependent hydrolases"/>
    <property type="match status" value="1"/>
</dbReference>
<keyword evidence="3" id="KW-1185">Reference proteome</keyword>
<dbReference type="Gene3D" id="2.30.40.10">
    <property type="entry name" value="Urease, subunit C, domain 1"/>
    <property type="match status" value="1"/>
</dbReference>
<comment type="caution">
    <text evidence="2">The sequence shown here is derived from an EMBL/GenBank/DDBJ whole genome shotgun (WGS) entry which is preliminary data.</text>
</comment>
<dbReference type="InterPro" id="IPR006680">
    <property type="entry name" value="Amidohydro-rel"/>
</dbReference>